<protein>
    <recommendedName>
        <fullName evidence="1">Ubiquinone biosynthesis accessory factor UbiJ</fullName>
    </recommendedName>
</protein>
<accession>A0A2A5JMR2</accession>
<sequence length="204" mass="22362">MLASLLGAVVETALNKGLQLSNELDSALSKGQHKVLSIEIRDLHTRLAITYTGINIHVLCPFDGIADCSISADLATLLELKDPSQLTALIRQDKLDLDGDLALAQLYSNALATLDIDWAEHLAKYLGDGPAQMVIDSLRKLAGRAQQDTQVIKKTLTALFQDELEVAPHPLEFQHFKQQIRAVSSQAESLEQRINSLLKKTKGN</sequence>
<dbReference type="InterPro" id="IPR038989">
    <property type="entry name" value="UbiJ"/>
</dbReference>
<dbReference type="Pfam" id="PF02036">
    <property type="entry name" value="SCP2"/>
    <property type="match status" value="1"/>
</dbReference>
<dbReference type="EMBL" id="NKHF01000074">
    <property type="protein sequence ID" value="PCK30754.1"/>
    <property type="molecule type" value="Genomic_DNA"/>
</dbReference>
<dbReference type="OrthoDB" id="5801225at2"/>
<proteinExistence type="inferred from homology"/>
<evidence type="ECO:0000313" key="4">
    <source>
        <dbReference type="EMBL" id="PCK30754.1"/>
    </source>
</evidence>
<evidence type="ECO:0000256" key="2">
    <source>
        <dbReference type="SAM" id="Coils"/>
    </source>
</evidence>
<reference evidence="5" key="1">
    <citation type="journal article" date="2019" name="Genome Announc.">
        <title>Draft Genome Sequence of Pseudoalteromonas piscicida Strain 36Y ROTHPW, an Hypersaline Seawater Isolate from the South Coast of Sonora, Mexico.</title>
        <authorList>
            <person name="Sanchez-Diaz R."/>
            <person name="Molina-Garza Z.J."/>
            <person name="Cruz-Suarez L.E."/>
            <person name="Selvin J."/>
            <person name="Kiran G.S."/>
            <person name="Ibarra-Gamez J.C."/>
            <person name="Gomez-Gil B."/>
            <person name="Galaviz-Silva L."/>
        </authorList>
    </citation>
    <scope>NUCLEOTIDE SEQUENCE [LARGE SCALE GENOMIC DNA]</scope>
    <source>
        <strain evidence="5">36Y_RITHPW</strain>
    </source>
</reference>
<dbReference type="InterPro" id="IPR003033">
    <property type="entry name" value="SCP2_sterol-bd_dom"/>
</dbReference>
<keyword evidence="4" id="KW-0830">Ubiquinone</keyword>
<dbReference type="HAMAP" id="MF_02215">
    <property type="entry name" value="UbiJ"/>
    <property type="match status" value="1"/>
</dbReference>
<keyword evidence="1" id="KW-0963">Cytoplasm</keyword>
<keyword evidence="1" id="KW-0831">Ubiquinone biosynthesis</keyword>
<dbReference type="SUPFAM" id="SSF55718">
    <property type="entry name" value="SCP-like"/>
    <property type="match status" value="1"/>
</dbReference>
<comment type="pathway">
    <text evidence="1">Cofactor biosynthesis; ubiquinone biosynthesis.</text>
</comment>
<comment type="subcellular location">
    <subcellularLocation>
        <location evidence="1">Cytoplasm</location>
    </subcellularLocation>
</comment>
<organism evidence="4 5">
    <name type="scientific">Pseudoalteromonas piscicida</name>
    <dbReference type="NCBI Taxonomy" id="43662"/>
    <lineage>
        <taxon>Bacteria</taxon>
        <taxon>Pseudomonadati</taxon>
        <taxon>Pseudomonadota</taxon>
        <taxon>Gammaproteobacteria</taxon>
        <taxon>Alteromonadales</taxon>
        <taxon>Pseudoalteromonadaceae</taxon>
        <taxon>Pseudoalteromonas</taxon>
    </lineage>
</organism>
<feature type="coiled-coil region" evidence="2">
    <location>
        <begin position="173"/>
        <end position="200"/>
    </location>
</feature>
<comment type="caution">
    <text evidence="4">The sequence shown here is derived from an EMBL/GenBank/DDBJ whole genome shotgun (WGS) entry which is preliminary data.</text>
</comment>
<dbReference type="InterPro" id="IPR036527">
    <property type="entry name" value="SCP2_sterol-bd_dom_sf"/>
</dbReference>
<keyword evidence="5" id="KW-1185">Reference proteome</keyword>
<keyword evidence="2" id="KW-0175">Coiled coil</keyword>
<dbReference type="GO" id="GO:0006744">
    <property type="term" value="P:ubiquinone biosynthetic process"/>
    <property type="evidence" value="ECO:0007669"/>
    <property type="project" value="UniProtKB-UniRule"/>
</dbReference>
<evidence type="ECO:0000313" key="5">
    <source>
        <dbReference type="Proteomes" id="UP000228621"/>
    </source>
</evidence>
<comment type="similarity">
    <text evidence="1">Belongs to the UbiJ family.</text>
</comment>
<name>A0A2A5JMR2_PSEO7</name>
<dbReference type="PANTHER" id="PTHR38693:SF1">
    <property type="entry name" value="UBIQUINONE BIOSYNTHESIS ACCESSORY FACTOR UBIJ"/>
    <property type="match status" value="1"/>
</dbReference>
<evidence type="ECO:0000256" key="1">
    <source>
        <dbReference type="HAMAP-Rule" id="MF_02215"/>
    </source>
</evidence>
<dbReference type="UniPathway" id="UPA00232"/>
<gene>
    <name evidence="1" type="primary">ubiJ</name>
    <name evidence="4" type="ORF">CEX98_15900</name>
</gene>
<evidence type="ECO:0000259" key="3">
    <source>
        <dbReference type="Pfam" id="PF02036"/>
    </source>
</evidence>
<feature type="domain" description="SCP2" evidence="3">
    <location>
        <begin position="15"/>
        <end position="111"/>
    </location>
</feature>
<dbReference type="AlphaFoldDB" id="A0A2A5JMR2"/>
<comment type="function">
    <text evidence="1">Required for ubiquinone (coenzyme Q) biosynthesis. Binds hydrophobic ubiquinone biosynthetic intermediates via its SCP2 domain and is essential for the stability of the Ubi complex. May constitute a docking platform where Ubi enzymes assemble and access their SCP2-bound polyprenyl substrates.</text>
</comment>
<dbReference type="RefSeq" id="WP_099643024.1">
    <property type="nucleotide sequence ID" value="NZ_NKHF01000074.1"/>
</dbReference>
<dbReference type="GO" id="GO:0005737">
    <property type="term" value="C:cytoplasm"/>
    <property type="evidence" value="ECO:0007669"/>
    <property type="project" value="UniProtKB-SubCell"/>
</dbReference>
<dbReference type="PANTHER" id="PTHR38693">
    <property type="entry name" value="UBIQUINONE BIOSYNTHESIS PROTEIN UBIJ"/>
    <property type="match status" value="1"/>
</dbReference>
<dbReference type="Proteomes" id="UP000228621">
    <property type="component" value="Unassembled WGS sequence"/>
</dbReference>